<dbReference type="EMBL" id="ML976998">
    <property type="protein sequence ID" value="KAF1954607.1"/>
    <property type="molecule type" value="Genomic_DNA"/>
</dbReference>
<keyword evidence="2" id="KW-1185">Reference proteome</keyword>
<protein>
    <submittedName>
        <fullName evidence="1">Uncharacterized protein</fullName>
    </submittedName>
</protein>
<name>A0A6A5U082_9PLEO</name>
<dbReference type="Proteomes" id="UP000800035">
    <property type="component" value="Unassembled WGS sequence"/>
</dbReference>
<evidence type="ECO:0000313" key="1">
    <source>
        <dbReference type="EMBL" id="KAF1954607.1"/>
    </source>
</evidence>
<organism evidence="1 2">
    <name type="scientific">Byssothecium circinans</name>
    <dbReference type="NCBI Taxonomy" id="147558"/>
    <lineage>
        <taxon>Eukaryota</taxon>
        <taxon>Fungi</taxon>
        <taxon>Dikarya</taxon>
        <taxon>Ascomycota</taxon>
        <taxon>Pezizomycotina</taxon>
        <taxon>Dothideomycetes</taxon>
        <taxon>Pleosporomycetidae</taxon>
        <taxon>Pleosporales</taxon>
        <taxon>Massarineae</taxon>
        <taxon>Massarinaceae</taxon>
        <taxon>Byssothecium</taxon>
    </lineage>
</organism>
<proteinExistence type="predicted"/>
<gene>
    <name evidence="1" type="ORF">CC80DRAFT_121801</name>
</gene>
<dbReference type="AlphaFoldDB" id="A0A6A5U082"/>
<accession>A0A6A5U082</accession>
<evidence type="ECO:0000313" key="2">
    <source>
        <dbReference type="Proteomes" id="UP000800035"/>
    </source>
</evidence>
<reference evidence="1" key="1">
    <citation type="journal article" date="2020" name="Stud. Mycol.">
        <title>101 Dothideomycetes genomes: a test case for predicting lifestyles and emergence of pathogens.</title>
        <authorList>
            <person name="Haridas S."/>
            <person name="Albert R."/>
            <person name="Binder M."/>
            <person name="Bloem J."/>
            <person name="Labutti K."/>
            <person name="Salamov A."/>
            <person name="Andreopoulos B."/>
            <person name="Baker S."/>
            <person name="Barry K."/>
            <person name="Bills G."/>
            <person name="Bluhm B."/>
            <person name="Cannon C."/>
            <person name="Castanera R."/>
            <person name="Culley D."/>
            <person name="Daum C."/>
            <person name="Ezra D."/>
            <person name="Gonzalez J."/>
            <person name="Henrissat B."/>
            <person name="Kuo A."/>
            <person name="Liang C."/>
            <person name="Lipzen A."/>
            <person name="Lutzoni F."/>
            <person name="Magnuson J."/>
            <person name="Mondo S."/>
            <person name="Nolan M."/>
            <person name="Ohm R."/>
            <person name="Pangilinan J."/>
            <person name="Park H.-J."/>
            <person name="Ramirez L."/>
            <person name="Alfaro M."/>
            <person name="Sun H."/>
            <person name="Tritt A."/>
            <person name="Yoshinaga Y."/>
            <person name="Zwiers L.-H."/>
            <person name="Turgeon B."/>
            <person name="Goodwin S."/>
            <person name="Spatafora J."/>
            <person name="Crous P."/>
            <person name="Grigoriev I."/>
        </authorList>
    </citation>
    <scope>NUCLEOTIDE SEQUENCE</scope>
    <source>
        <strain evidence="1">CBS 675.92</strain>
    </source>
</reference>
<sequence>MHSLSGAPPSILTFMLSAHSASQRPLRLLWKPPDKTYRSIPNDTRGDPTIRSIWVGRENCQSFTSQSHSSPLRCFSFNAQVNSSSYLGKTLSSAPCAVCFLSSHSCSFQCYQVSF</sequence>